<dbReference type="Gene3D" id="3.60.10.10">
    <property type="entry name" value="Endonuclease/exonuclease/phosphatase"/>
    <property type="match status" value="1"/>
</dbReference>
<accession>A0AAW2JT05</accession>
<dbReference type="SUPFAM" id="SSF56219">
    <property type="entry name" value="DNase I-like"/>
    <property type="match status" value="1"/>
</dbReference>
<name>A0AAW2JT05_SESRA</name>
<comment type="caution">
    <text evidence="1">The sequence shown here is derived from an EMBL/GenBank/DDBJ whole genome shotgun (WGS) entry which is preliminary data.</text>
</comment>
<protein>
    <submittedName>
        <fullName evidence="1">Uncharacterized protein</fullName>
    </submittedName>
</protein>
<dbReference type="InterPro" id="IPR036691">
    <property type="entry name" value="Endo/exonu/phosph_ase_sf"/>
</dbReference>
<evidence type="ECO:0000313" key="1">
    <source>
        <dbReference type="EMBL" id="KAL0297736.1"/>
    </source>
</evidence>
<organism evidence="1">
    <name type="scientific">Sesamum radiatum</name>
    <name type="common">Black benniseed</name>
    <dbReference type="NCBI Taxonomy" id="300843"/>
    <lineage>
        <taxon>Eukaryota</taxon>
        <taxon>Viridiplantae</taxon>
        <taxon>Streptophyta</taxon>
        <taxon>Embryophyta</taxon>
        <taxon>Tracheophyta</taxon>
        <taxon>Spermatophyta</taxon>
        <taxon>Magnoliopsida</taxon>
        <taxon>eudicotyledons</taxon>
        <taxon>Gunneridae</taxon>
        <taxon>Pentapetalae</taxon>
        <taxon>asterids</taxon>
        <taxon>lamiids</taxon>
        <taxon>Lamiales</taxon>
        <taxon>Pedaliaceae</taxon>
        <taxon>Sesamum</taxon>
    </lineage>
</organism>
<proteinExistence type="predicted"/>
<dbReference type="EMBL" id="JACGWJ010000032">
    <property type="protein sequence ID" value="KAL0297736.1"/>
    <property type="molecule type" value="Genomic_DNA"/>
</dbReference>
<reference evidence="1" key="2">
    <citation type="journal article" date="2024" name="Plant">
        <title>Genomic evolution and insights into agronomic trait innovations of Sesamum species.</title>
        <authorList>
            <person name="Miao H."/>
            <person name="Wang L."/>
            <person name="Qu L."/>
            <person name="Liu H."/>
            <person name="Sun Y."/>
            <person name="Le M."/>
            <person name="Wang Q."/>
            <person name="Wei S."/>
            <person name="Zheng Y."/>
            <person name="Lin W."/>
            <person name="Duan Y."/>
            <person name="Cao H."/>
            <person name="Xiong S."/>
            <person name="Wang X."/>
            <person name="Wei L."/>
            <person name="Li C."/>
            <person name="Ma Q."/>
            <person name="Ju M."/>
            <person name="Zhao R."/>
            <person name="Li G."/>
            <person name="Mu C."/>
            <person name="Tian Q."/>
            <person name="Mei H."/>
            <person name="Zhang T."/>
            <person name="Gao T."/>
            <person name="Zhang H."/>
        </authorList>
    </citation>
    <scope>NUCLEOTIDE SEQUENCE</scope>
    <source>
        <strain evidence="1">G02</strain>
    </source>
</reference>
<gene>
    <name evidence="1" type="ORF">Sradi_6825700</name>
</gene>
<dbReference type="AlphaFoldDB" id="A0AAW2JT05"/>
<sequence length="533" mass="60158">MDSDLSQLGYSLSLTEEKDSGLVFPASLWHAESISCSFFVAFDKYLIVLAPVETEDDPNLIDLNWCEFHVHIHSLPLEKMTQDIAAFIGNRLGKFEEVDLDRIGEVWGSSVCIWVALDILKPLKRALKVHTVLGDDHLISFTYERLQIFLLVWLLGHFSRQYELQFHEGFCDPGVNMPYGNWLRAATNSNSRGRSGGFQARTTVNVPLHAVFVSRSSFQSQVPTRCLVEVLLFLVSLAVLSQISPSSPVTHPSLSLPTECSGDEMENQGPSKVCKSVSRLSDVTNLEVVTVGLSHRYYESVSMELPGPRGPLDSSTSRTVNPVQLEEGQGWWRFTGIYGEPDNSKHELTWNLLARLRAQSDRSCLFAGDFNEILDPTEKSWGPSRPNWVLCSGIPVDGGSKPPGCSLISASELWLRARGLVWGVVGKPVLQKQGVLLEKQIMPEVATEICLVRKLLENVATYEEIVWRQRSKELWLREGDRNTGYFHRWASHRFKTNCIRKYKRWRDNGWCRKKGSRSALSLIFGKCMRLVGL</sequence>
<reference evidence="1" key="1">
    <citation type="submission" date="2020-06" db="EMBL/GenBank/DDBJ databases">
        <authorList>
            <person name="Li T."/>
            <person name="Hu X."/>
            <person name="Zhang T."/>
            <person name="Song X."/>
            <person name="Zhang H."/>
            <person name="Dai N."/>
            <person name="Sheng W."/>
            <person name="Hou X."/>
            <person name="Wei L."/>
        </authorList>
    </citation>
    <scope>NUCLEOTIDE SEQUENCE</scope>
    <source>
        <strain evidence="1">G02</strain>
        <tissue evidence="1">Leaf</tissue>
    </source>
</reference>